<dbReference type="SMART" id="SM00343">
    <property type="entry name" value="ZnF_C2HC"/>
    <property type="match status" value="1"/>
</dbReference>
<dbReference type="Pfam" id="PF00098">
    <property type="entry name" value="zf-CCHC"/>
    <property type="match status" value="1"/>
</dbReference>
<organism evidence="4 5">
    <name type="scientific">Centaurea solstitialis</name>
    <name type="common">yellow star-thistle</name>
    <dbReference type="NCBI Taxonomy" id="347529"/>
    <lineage>
        <taxon>Eukaryota</taxon>
        <taxon>Viridiplantae</taxon>
        <taxon>Streptophyta</taxon>
        <taxon>Embryophyta</taxon>
        <taxon>Tracheophyta</taxon>
        <taxon>Spermatophyta</taxon>
        <taxon>Magnoliopsida</taxon>
        <taxon>eudicotyledons</taxon>
        <taxon>Gunneridae</taxon>
        <taxon>Pentapetalae</taxon>
        <taxon>asterids</taxon>
        <taxon>campanulids</taxon>
        <taxon>Asterales</taxon>
        <taxon>Asteraceae</taxon>
        <taxon>Carduoideae</taxon>
        <taxon>Cardueae</taxon>
        <taxon>Centaureinae</taxon>
        <taxon>Centaurea</taxon>
    </lineage>
</organism>
<evidence type="ECO:0000313" key="5">
    <source>
        <dbReference type="Proteomes" id="UP001172457"/>
    </source>
</evidence>
<dbReference type="InterPro" id="IPR032567">
    <property type="entry name" value="RTL1-rel"/>
</dbReference>
<dbReference type="InterPro" id="IPR001878">
    <property type="entry name" value="Znf_CCHC"/>
</dbReference>
<comment type="caution">
    <text evidence="4">The sequence shown here is derived from an EMBL/GenBank/DDBJ whole genome shotgun (WGS) entry which is preliminary data.</text>
</comment>
<dbReference type="SUPFAM" id="SSF50630">
    <property type="entry name" value="Acid proteases"/>
    <property type="match status" value="1"/>
</dbReference>
<evidence type="ECO:0000256" key="2">
    <source>
        <dbReference type="SAM" id="MobiDB-lite"/>
    </source>
</evidence>
<dbReference type="Gene3D" id="3.10.10.10">
    <property type="entry name" value="HIV Type 1 Reverse Transcriptase, subunit A, domain 1"/>
    <property type="match status" value="1"/>
</dbReference>
<name>A0AA38TQ01_9ASTR</name>
<dbReference type="Proteomes" id="UP001172457">
    <property type="component" value="Chromosome 3"/>
</dbReference>
<dbReference type="GO" id="GO:0004190">
    <property type="term" value="F:aspartic-type endopeptidase activity"/>
    <property type="evidence" value="ECO:0007669"/>
    <property type="project" value="InterPro"/>
</dbReference>
<dbReference type="PROSITE" id="PS00141">
    <property type="entry name" value="ASP_PROTEASE"/>
    <property type="match status" value="1"/>
</dbReference>
<keyword evidence="1" id="KW-0863">Zinc-finger</keyword>
<dbReference type="Gene3D" id="2.40.70.10">
    <property type="entry name" value="Acid Proteases"/>
    <property type="match status" value="1"/>
</dbReference>
<dbReference type="GO" id="GO:0003676">
    <property type="term" value="F:nucleic acid binding"/>
    <property type="evidence" value="ECO:0007669"/>
    <property type="project" value="InterPro"/>
</dbReference>
<accession>A0AA38TQ01</accession>
<dbReference type="PROSITE" id="PS50158">
    <property type="entry name" value="ZF_CCHC"/>
    <property type="match status" value="1"/>
</dbReference>
<feature type="compositionally biased region" description="Basic and acidic residues" evidence="2">
    <location>
        <begin position="12"/>
        <end position="24"/>
    </location>
</feature>
<feature type="region of interest" description="Disordered" evidence="2">
    <location>
        <begin position="1"/>
        <end position="37"/>
    </location>
</feature>
<dbReference type="PANTHER" id="PTHR15503:SF42">
    <property type="entry name" value="ZINC FINGER, CCHC-TYPE, RETROTRANSPOSON GAG DOMAIN, ASPARTIC PEPTIDASE DOMAIN PROTEIN-RELATED"/>
    <property type="match status" value="1"/>
</dbReference>
<keyword evidence="1" id="KW-0862">Zinc</keyword>
<proteinExistence type="predicted"/>
<keyword evidence="1" id="KW-0479">Metal-binding</keyword>
<dbReference type="SUPFAM" id="SSF56672">
    <property type="entry name" value="DNA/RNA polymerases"/>
    <property type="match status" value="1"/>
</dbReference>
<dbReference type="CDD" id="cd00303">
    <property type="entry name" value="retropepsin_like"/>
    <property type="match status" value="1"/>
</dbReference>
<dbReference type="GO" id="GO:0008270">
    <property type="term" value="F:zinc ion binding"/>
    <property type="evidence" value="ECO:0007669"/>
    <property type="project" value="UniProtKB-KW"/>
</dbReference>
<dbReference type="InterPro" id="IPR043502">
    <property type="entry name" value="DNA/RNA_pol_sf"/>
</dbReference>
<dbReference type="InterPro" id="IPR001969">
    <property type="entry name" value="Aspartic_peptidase_AS"/>
</dbReference>
<dbReference type="Pfam" id="PF08284">
    <property type="entry name" value="RVP_2"/>
    <property type="match status" value="1"/>
</dbReference>
<gene>
    <name evidence="4" type="ORF">OSB04_012810</name>
</gene>
<dbReference type="InterPro" id="IPR021109">
    <property type="entry name" value="Peptidase_aspartic_dom_sf"/>
</dbReference>
<dbReference type="GO" id="GO:0006508">
    <property type="term" value="P:proteolysis"/>
    <property type="evidence" value="ECO:0007669"/>
    <property type="project" value="InterPro"/>
</dbReference>
<reference evidence="4" key="1">
    <citation type="submission" date="2023-03" db="EMBL/GenBank/DDBJ databases">
        <title>Chromosome-scale reference genome and RAD-based genetic map of yellow starthistle (Centaurea solstitialis) reveal putative structural variation and QTLs associated with invader traits.</title>
        <authorList>
            <person name="Reatini B."/>
            <person name="Cang F.A."/>
            <person name="Jiang Q."/>
            <person name="Mckibben M.T.W."/>
            <person name="Barker M.S."/>
            <person name="Rieseberg L.H."/>
            <person name="Dlugosch K.M."/>
        </authorList>
    </citation>
    <scope>NUCLEOTIDE SEQUENCE</scope>
    <source>
        <strain evidence="4">CAN-66</strain>
        <tissue evidence="4">Leaf</tissue>
    </source>
</reference>
<dbReference type="Gene3D" id="4.10.60.10">
    <property type="entry name" value="Zinc finger, CCHC-type"/>
    <property type="match status" value="1"/>
</dbReference>
<evidence type="ECO:0000313" key="4">
    <source>
        <dbReference type="EMBL" id="KAJ9558196.1"/>
    </source>
</evidence>
<dbReference type="EMBL" id="JARYMX010000003">
    <property type="protein sequence ID" value="KAJ9558196.1"/>
    <property type="molecule type" value="Genomic_DNA"/>
</dbReference>
<feature type="domain" description="CCHC-type" evidence="3">
    <location>
        <begin position="64"/>
        <end position="79"/>
    </location>
</feature>
<dbReference type="SUPFAM" id="SSF57756">
    <property type="entry name" value="Retrovirus zinc finger-like domains"/>
    <property type="match status" value="1"/>
</dbReference>
<dbReference type="AlphaFoldDB" id="A0AA38TQ01"/>
<evidence type="ECO:0000259" key="3">
    <source>
        <dbReference type="PROSITE" id="PS50158"/>
    </source>
</evidence>
<keyword evidence="5" id="KW-1185">Reference proteome</keyword>
<sequence>MVETARTQELYLEERQQRKRKADDQSGPTKKYKGARGDSRSVYAACNKCGRNHRGECRAQETSCFKCGKPGHFSRDCKEAAPAPETLRITDGTTKGKSGPTTRGRALQLTVEEAQTAPDVITCIFPVNSKPALVLFDTGATWSYVSHRFSKDFQMELGNLDRPLAIDVAVEEVRIVEHVYRGCSIHIFGVQFSINLIPIPMNGIDVVVGIDWMCPNWAMTDVAGQLVRIQNPSGGELIVYDKRRHGDLPGLPPDRQIEFGIDLMPRSAPIARAPYRLAPPELQELSDQLQEISGKGFIRPSSSPWGAPILFVKKKNGSLRVCIDYRGLNKVTIKNRKVEKEGKKRQKWILCEEMEKSIIWFPFVCFSSLPKLVAPSNDSGMFQISPPEDDFFPKQRSLSDMEKKILEDLAAVSRR</sequence>
<dbReference type="PANTHER" id="PTHR15503">
    <property type="entry name" value="LDOC1 RELATED"/>
    <property type="match status" value="1"/>
</dbReference>
<evidence type="ECO:0000256" key="1">
    <source>
        <dbReference type="PROSITE-ProRule" id="PRU00047"/>
    </source>
</evidence>
<protein>
    <recommendedName>
        <fullName evidence="3">CCHC-type domain-containing protein</fullName>
    </recommendedName>
</protein>
<dbReference type="InterPro" id="IPR036875">
    <property type="entry name" value="Znf_CCHC_sf"/>
</dbReference>